<gene>
    <name evidence="5" type="ORF">ET464_06000</name>
</gene>
<evidence type="ECO:0000259" key="4">
    <source>
        <dbReference type="PROSITE" id="PS50110"/>
    </source>
</evidence>
<keyword evidence="3" id="KW-0472">Membrane</keyword>
<dbReference type="PROSITE" id="PS50110">
    <property type="entry name" value="RESPONSE_REGULATORY"/>
    <property type="match status" value="1"/>
</dbReference>
<reference evidence="5 6" key="1">
    <citation type="submission" date="2019-01" db="EMBL/GenBank/DDBJ databases">
        <title>Genome sequencing of strain FW100M-2.</title>
        <authorList>
            <person name="Heo J."/>
            <person name="Kim S.-J."/>
            <person name="Kim J.-S."/>
            <person name="Hong S.-B."/>
            <person name="Kwon S.-W."/>
        </authorList>
    </citation>
    <scope>NUCLEOTIDE SEQUENCE [LARGE SCALE GENOMIC DNA]</scope>
    <source>
        <strain evidence="5 6">FW100M-2</strain>
    </source>
</reference>
<feature type="domain" description="Response regulatory" evidence="4">
    <location>
        <begin position="77"/>
        <end position="191"/>
    </location>
</feature>
<keyword evidence="3" id="KW-1133">Transmembrane helix</keyword>
<organism evidence="5 6">
    <name type="scientific">Paenibacillus protaetiae</name>
    <dbReference type="NCBI Taxonomy" id="2509456"/>
    <lineage>
        <taxon>Bacteria</taxon>
        <taxon>Bacillati</taxon>
        <taxon>Bacillota</taxon>
        <taxon>Bacilli</taxon>
        <taxon>Bacillales</taxon>
        <taxon>Paenibacillaceae</taxon>
        <taxon>Paenibacillus</taxon>
    </lineage>
</organism>
<dbReference type="InterPro" id="IPR001789">
    <property type="entry name" value="Sig_transdc_resp-reg_receiver"/>
</dbReference>
<keyword evidence="3" id="KW-0812">Transmembrane</keyword>
<dbReference type="Gene3D" id="3.40.50.2300">
    <property type="match status" value="1"/>
</dbReference>
<feature type="modified residue" description="4-aspartylphosphate" evidence="2">
    <location>
        <position position="126"/>
    </location>
</feature>
<dbReference type="SUPFAM" id="SSF52172">
    <property type="entry name" value="CheY-like"/>
    <property type="match status" value="1"/>
</dbReference>
<dbReference type="EMBL" id="CP035492">
    <property type="protein sequence ID" value="QAY66009.1"/>
    <property type="molecule type" value="Genomic_DNA"/>
</dbReference>
<name>A0A4P6EWA8_9BACL</name>
<dbReference type="SMART" id="SM00448">
    <property type="entry name" value="REC"/>
    <property type="match status" value="1"/>
</dbReference>
<keyword evidence="6" id="KW-1185">Reference proteome</keyword>
<dbReference type="KEGG" id="pprt:ET464_06000"/>
<dbReference type="PANTHER" id="PTHR44591">
    <property type="entry name" value="STRESS RESPONSE REGULATOR PROTEIN 1"/>
    <property type="match status" value="1"/>
</dbReference>
<dbReference type="CDD" id="cd00156">
    <property type="entry name" value="REC"/>
    <property type="match status" value="1"/>
</dbReference>
<protein>
    <submittedName>
        <fullName evidence="5">Response regulator</fullName>
    </submittedName>
</protein>
<dbReference type="InterPro" id="IPR050595">
    <property type="entry name" value="Bact_response_regulator"/>
</dbReference>
<dbReference type="InterPro" id="IPR011006">
    <property type="entry name" value="CheY-like_superfamily"/>
</dbReference>
<evidence type="ECO:0000256" key="3">
    <source>
        <dbReference type="SAM" id="Phobius"/>
    </source>
</evidence>
<keyword evidence="1 2" id="KW-0597">Phosphoprotein</keyword>
<dbReference type="GO" id="GO:0000160">
    <property type="term" value="P:phosphorelay signal transduction system"/>
    <property type="evidence" value="ECO:0007669"/>
    <property type="project" value="InterPro"/>
</dbReference>
<dbReference type="Pfam" id="PF00072">
    <property type="entry name" value="Response_reg"/>
    <property type="match status" value="1"/>
</dbReference>
<accession>A0A4P6EWA8</accession>
<evidence type="ECO:0000256" key="1">
    <source>
        <dbReference type="ARBA" id="ARBA00022553"/>
    </source>
</evidence>
<dbReference type="AlphaFoldDB" id="A0A4P6EWA8"/>
<sequence length="196" mass="21552">MPLTTQHEKESTDIMMAFLILLTVSLIAAVSFISFGVQVKDKPGPVGFQNETAASPVRDRGELTAAEGLRSVQAMPSLLIVDDQKALRNMLAEWFSSLGWDVAEAADGQAALHYAEQKRLDYILLDLSMPGMNGLETLKRLHGQGTRAGVVLMTAFAEPEQIGCARQLGVLHIVQKPFDVKELHSLFMSEQEKKML</sequence>
<dbReference type="OrthoDB" id="9808843at2"/>
<proteinExistence type="predicted"/>
<feature type="transmembrane region" description="Helical" evidence="3">
    <location>
        <begin position="14"/>
        <end position="35"/>
    </location>
</feature>
<evidence type="ECO:0000313" key="6">
    <source>
        <dbReference type="Proteomes" id="UP000293568"/>
    </source>
</evidence>
<evidence type="ECO:0000256" key="2">
    <source>
        <dbReference type="PROSITE-ProRule" id="PRU00169"/>
    </source>
</evidence>
<dbReference type="Proteomes" id="UP000293568">
    <property type="component" value="Chromosome"/>
</dbReference>
<evidence type="ECO:0000313" key="5">
    <source>
        <dbReference type="EMBL" id="QAY66009.1"/>
    </source>
</evidence>
<dbReference type="PANTHER" id="PTHR44591:SF3">
    <property type="entry name" value="RESPONSE REGULATORY DOMAIN-CONTAINING PROTEIN"/>
    <property type="match status" value="1"/>
</dbReference>